<protein>
    <submittedName>
        <fullName evidence="6">Glycoside hydrolase family 1 protein</fullName>
    </submittedName>
</protein>
<dbReference type="EMBL" id="JACRWG010000033">
    <property type="protein sequence ID" value="MBC6010223.1"/>
    <property type="molecule type" value="Genomic_DNA"/>
</dbReference>
<dbReference type="PANTHER" id="PTHR10353">
    <property type="entry name" value="GLYCOSYL HYDROLASE"/>
    <property type="match status" value="1"/>
</dbReference>
<evidence type="ECO:0000256" key="3">
    <source>
        <dbReference type="ARBA" id="ARBA00023295"/>
    </source>
</evidence>
<dbReference type="PROSITE" id="PS00572">
    <property type="entry name" value="GLYCOSYL_HYDROL_F1_1"/>
    <property type="match status" value="1"/>
</dbReference>
<keyword evidence="2 6" id="KW-0378">Hydrolase</keyword>
<reference evidence="6 7" key="1">
    <citation type="submission" date="2020-08" db="EMBL/GenBank/DDBJ databases">
        <authorList>
            <person name="Liu C."/>
            <person name="Sun Q."/>
        </authorList>
    </citation>
    <scope>NUCLEOTIDE SEQUENCE [LARGE SCALE GENOMIC DNA]</scope>
    <source>
        <strain evidence="6 7">NSJ-22</strain>
    </source>
</reference>
<dbReference type="InterPro" id="IPR017853">
    <property type="entry name" value="GH"/>
</dbReference>
<evidence type="ECO:0000256" key="2">
    <source>
        <dbReference type="ARBA" id="ARBA00022801"/>
    </source>
</evidence>
<dbReference type="SUPFAM" id="SSF51445">
    <property type="entry name" value="(Trans)glycosidases"/>
    <property type="match status" value="1"/>
</dbReference>
<proteinExistence type="inferred from homology"/>
<dbReference type="PRINTS" id="PR00131">
    <property type="entry name" value="GLHYDRLASE1"/>
</dbReference>
<dbReference type="InterPro" id="IPR018120">
    <property type="entry name" value="Glyco_hydro_1_AS"/>
</dbReference>
<comment type="caution">
    <text evidence="6">The sequence shown here is derived from an EMBL/GenBank/DDBJ whole genome shotgun (WGS) entry which is preliminary data.</text>
</comment>
<dbReference type="Gene3D" id="3.20.20.80">
    <property type="entry name" value="Glycosidases"/>
    <property type="match status" value="1"/>
</dbReference>
<dbReference type="GO" id="GO:0016787">
    <property type="term" value="F:hydrolase activity"/>
    <property type="evidence" value="ECO:0007669"/>
    <property type="project" value="UniProtKB-KW"/>
</dbReference>
<evidence type="ECO:0000313" key="7">
    <source>
        <dbReference type="Proteomes" id="UP000603474"/>
    </source>
</evidence>
<evidence type="ECO:0000256" key="5">
    <source>
        <dbReference type="RuleBase" id="RU003690"/>
    </source>
</evidence>
<organism evidence="6 7">
    <name type="scientific">Catenibacterium faecis</name>
    <dbReference type="NCBI Taxonomy" id="2764323"/>
    <lineage>
        <taxon>Bacteria</taxon>
        <taxon>Bacillati</taxon>
        <taxon>Bacillota</taxon>
        <taxon>Erysipelotrichia</taxon>
        <taxon>Erysipelotrichales</taxon>
        <taxon>Coprobacillaceae</taxon>
        <taxon>Catenibacterium</taxon>
    </lineage>
</organism>
<dbReference type="PANTHER" id="PTHR10353:SF209">
    <property type="entry name" value="GALACTOLIPID GALACTOSYLTRANSFERASE SFR2, CHLOROPLASTIC"/>
    <property type="match status" value="1"/>
</dbReference>
<gene>
    <name evidence="6" type="ORF">H8909_08200</name>
</gene>
<keyword evidence="3" id="KW-0326">Glycosidase</keyword>
<comment type="similarity">
    <text evidence="1 5">Belongs to the glycosyl hydrolase 1 family.</text>
</comment>
<sequence length="422" mass="49511">MINILEYSDITFPEDFLWGATTAGQQIEGNNNSFYDDKEIAPKFAYGGVPYQMAGRACNSYEMYKEDIALLKKMHLNSYRMSLEWSRIEPVEGQFDEKEIEHYRDVLKELKKNNIKVCLTLHHNSHPVWFHQLGAFKTMDNLDYFLRYVEKVVPEFDEYVECWLIINEMNIVFEYTIEESINLLQYHAKAYHVIKKYSNKPVSSPMNYAEKKPMRGVTDKPDQIMADYIDYMENEFFLHAIRTGEIVVPFHDAVYMPELKDTCDFWAVNVYTRQLINSRKAMFRFDRYEASSIHSLDVPYFSDDICPEVVFHCLNRLKDKPVLITENGIACKNDKYRVIYIAAVLQAVKQAIDSGVKVLGYLHWSLLDNWEWGTYTPTFGLASVNHETYERTLKPSGYFYGEIVENNALTLDIIKKYYSNNI</sequence>
<dbReference type="Pfam" id="PF00232">
    <property type="entry name" value="Glyco_hydro_1"/>
    <property type="match status" value="2"/>
</dbReference>
<name>A0ABR7KBX5_9FIRM</name>
<evidence type="ECO:0000256" key="1">
    <source>
        <dbReference type="ARBA" id="ARBA00010838"/>
    </source>
</evidence>
<dbReference type="Proteomes" id="UP000603474">
    <property type="component" value="Unassembled WGS sequence"/>
</dbReference>
<accession>A0ABR7KBX5</accession>
<feature type="active site" description="Nucleophile" evidence="4">
    <location>
        <position position="326"/>
    </location>
</feature>
<dbReference type="InterPro" id="IPR001360">
    <property type="entry name" value="Glyco_hydro_1"/>
</dbReference>
<keyword evidence="7" id="KW-1185">Reference proteome</keyword>
<evidence type="ECO:0000256" key="4">
    <source>
        <dbReference type="PROSITE-ProRule" id="PRU10055"/>
    </source>
</evidence>
<evidence type="ECO:0000313" key="6">
    <source>
        <dbReference type="EMBL" id="MBC6010223.1"/>
    </source>
</evidence>
<dbReference type="RefSeq" id="WP_187012484.1">
    <property type="nucleotide sequence ID" value="NZ_JACRWG010000033.1"/>
</dbReference>